<dbReference type="EMBL" id="LAZR01063141">
    <property type="protein sequence ID" value="KKK60098.1"/>
    <property type="molecule type" value="Genomic_DNA"/>
</dbReference>
<keyword evidence="2" id="KW-0862">Zinc</keyword>
<evidence type="ECO:0000256" key="2">
    <source>
        <dbReference type="ARBA" id="ARBA00022833"/>
    </source>
</evidence>
<name>A0A0F8WTQ1_9ZZZZ</name>
<evidence type="ECO:0000259" key="4">
    <source>
        <dbReference type="Pfam" id="PF08240"/>
    </source>
</evidence>
<gene>
    <name evidence="5" type="ORF">LCGC14_3027750</name>
</gene>
<dbReference type="PANTHER" id="PTHR43401">
    <property type="entry name" value="L-THREONINE 3-DEHYDROGENASE"/>
    <property type="match status" value="1"/>
</dbReference>
<evidence type="ECO:0000313" key="5">
    <source>
        <dbReference type="EMBL" id="KKK60098.1"/>
    </source>
</evidence>
<organism evidence="5">
    <name type="scientific">marine sediment metagenome</name>
    <dbReference type="NCBI Taxonomy" id="412755"/>
    <lineage>
        <taxon>unclassified sequences</taxon>
        <taxon>metagenomes</taxon>
        <taxon>ecological metagenomes</taxon>
    </lineage>
</organism>
<feature type="domain" description="Alcohol dehydrogenase-like N-terminal" evidence="4">
    <location>
        <begin position="25"/>
        <end position="125"/>
    </location>
</feature>
<dbReference type="InterPro" id="IPR050129">
    <property type="entry name" value="Zn_alcohol_dh"/>
</dbReference>
<accession>A0A0F8WTQ1</accession>
<dbReference type="GO" id="GO:0008270">
    <property type="term" value="F:zinc ion binding"/>
    <property type="evidence" value="ECO:0007669"/>
    <property type="project" value="InterPro"/>
</dbReference>
<dbReference type="InterPro" id="IPR013154">
    <property type="entry name" value="ADH-like_N"/>
</dbReference>
<sequence>MRAAVVEGQGRLGIKEVKDPVLLNNSVLIEVRACAICGSDLRIVYGIDRRARFPMIIGHEMAGIVKQVGEKVDSFSKGDKVTVAPGVSCGKCSMCKRGVKNLCENMIPIGYSHPGGFAQYMVPPSLALTEGFVNKIPHNLSLDKAILKEAAEGNY</sequence>
<protein>
    <recommendedName>
        <fullName evidence="4">Alcohol dehydrogenase-like N-terminal domain-containing protein</fullName>
    </recommendedName>
</protein>
<evidence type="ECO:0000256" key="1">
    <source>
        <dbReference type="ARBA" id="ARBA00022723"/>
    </source>
</evidence>
<dbReference type="InterPro" id="IPR002328">
    <property type="entry name" value="ADH_Zn_CS"/>
</dbReference>
<dbReference type="PANTHER" id="PTHR43401:SF2">
    <property type="entry name" value="L-THREONINE 3-DEHYDROGENASE"/>
    <property type="match status" value="1"/>
</dbReference>
<evidence type="ECO:0000256" key="3">
    <source>
        <dbReference type="ARBA" id="ARBA00023002"/>
    </source>
</evidence>
<dbReference type="Gene3D" id="3.90.180.10">
    <property type="entry name" value="Medium-chain alcohol dehydrogenases, catalytic domain"/>
    <property type="match status" value="1"/>
</dbReference>
<dbReference type="GO" id="GO:0016491">
    <property type="term" value="F:oxidoreductase activity"/>
    <property type="evidence" value="ECO:0007669"/>
    <property type="project" value="UniProtKB-KW"/>
</dbReference>
<keyword evidence="3" id="KW-0560">Oxidoreductase</keyword>
<proteinExistence type="predicted"/>
<dbReference type="SUPFAM" id="SSF50129">
    <property type="entry name" value="GroES-like"/>
    <property type="match status" value="1"/>
</dbReference>
<dbReference type="PROSITE" id="PS00059">
    <property type="entry name" value="ADH_ZINC"/>
    <property type="match status" value="1"/>
</dbReference>
<comment type="caution">
    <text evidence="5">The sequence shown here is derived from an EMBL/GenBank/DDBJ whole genome shotgun (WGS) entry which is preliminary data.</text>
</comment>
<keyword evidence="1" id="KW-0479">Metal-binding</keyword>
<dbReference type="Pfam" id="PF08240">
    <property type="entry name" value="ADH_N"/>
    <property type="match status" value="1"/>
</dbReference>
<dbReference type="AlphaFoldDB" id="A0A0F8WTQ1"/>
<reference evidence="5" key="1">
    <citation type="journal article" date="2015" name="Nature">
        <title>Complex archaea that bridge the gap between prokaryotes and eukaryotes.</title>
        <authorList>
            <person name="Spang A."/>
            <person name="Saw J.H."/>
            <person name="Jorgensen S.L."/>
            <person name="Zaremba-Niedzwiedzka K."/>
            <person name="Martijn J."/>
            <person name="Lind A.E."/>
            <person name="van Eijk R."/>
            <person name="Schleper C."/>
            <person name="Guy L."/>
            <person name="Ettema T.J."/>
        </authorList>
    </citation>
    <scope>NUCLEOTIDE SEQUENCE</scope>
</reference>
<dbReference type="InterPro" id="IPR011032">
    <property type="entry name" value="GroES-like_sf"/>
</dbReference>